<dbReference type="InterPro" id="IPR029016">
    <property type="entry name" value="GAF-like_dom_sf"/>
</dbReference>
<dbReference type="EMBL" id="JAQMWT010000524">
    <property type="protein sequence ID" value="KAJ8600302.1"/>
    <property type="molecule type" value="Genomic_DNA"/>
</dbReference>
<dbReference type="AlphaFoldDB" id="A0AAD7U8P3"/>
<dbReference type="PROSITE" id="PS50089">
    <property type="entry name" value="ZF_RING_2"/>
    <property type="match status" value="1"/>
</dbReference>
<gene>
    <name evidence="3" type="ORF">CTAYLR_000719</name>
</gene>
<comment type="caution">
    <text evidence="3">The sequence shown here is derived from an EMBL/GenBank/DDBJ whole genome shotgun (WGS) entry which is preliminary data.</text>
</comment>
<keyword evidence="1" id="KW-0862">Zinc</keyword>
<reference evidence="3" key="1">
    <citation type="submission" date="2023-01" db="EMBL/GenBank/DDBJ databases">
        <title>Metagenome sequencing of chrysophaentin producing Chrysophaeum taylorii.</title>
        <authorList>
            <person name="Davison J."/>
            <person name="Bewley C."/>
        </authorList>
    </citation>
    <scope>NUCLEOTIDE SEQUENCE</scope>
    <source>
        <strain evidence="3">NIES-1699</strain>
    </source>
</reference>
<name>A0AAD7U8P3_9STRA</name>
<proteinExistence type="predicted"/>
<dbReference type="InterPro" id="IPR013083">
    <property type="entry name" value="Znf_RING/FYVE/PHD"/>
</dbReference>
<feature type="domain" description="RING-type" evidence="2">
    <location>
        <begin position="236"/>
        <end position="274"/>
    </location>
</feature>
<dbReference type="SMART" id="SM00184">
    <property type="entry name" value="RING"/>
    <property type="match status" value="1"/>
</dbReference>
<dbReference type="Proteomes" id="UP001230188">
    <property type="component" value="Unassembled WGS sequence"/>
</dbReference>
<dbReference type="Gene3D" id="3.30.450.40">
    <property type="match status" value="1"/>
</dbReference>
<sequence length="303" mass="32537">MSVEAAREDPGFIEWLARSMVGATEGTETPWSVCEIWRAGGSVVVDQKNTTAISLTLAASNGRECFSTMRAPRGHACARCLSNPLAAMLRRAVTCTFAPGIALVGRCWLLGQAEVIDVATAEIATYARAKIAAKAGLATAVAVPVVYCDRVTAVVIAYFERRVANTSEANRLLAAMLLAENQASRAIDIEEELPASPNFVPSVSLSPADEKCTDKRIAAKLERQQARRVPADCYPCPICFSTIERAVKIRACAHAACADCLARWGVLSPDCPSCGGFIDRVLRDTDLDREIARALALTTYDDP</sequence>
<keyword evidence="4" id="KW-1185">Reference proteome</keyword>
<dbReference type="InterPro" id="IPR001841">
    <property type="entry name" value="Znf_RING"/>
</dbReference>
<evidence type="ECO:0000259" key="2">
    <source>
        <dbReference type="PROSITE" id="PS50089"/>
    </source>
</evidence>
<keyword evidence="1" id="KW-0479">Metal-binding</keyword>
<accession>A0AAD7U8P3</accession>
<evidence type="ECO:0000313" key="4">
    <source>
        <dbReference type="Proteomes" id="UP001230188"/>
    </source>
</evidence>
<dbReference type="SUPFAM" id="SSF57850">
    <property type="entry name" value="RING/U-box"/>
    <property type="match status" value="1"/>
</dbReference>
<dbReference type="GO" id="GO:0008270">
    <property type="term" value="F:zinc ion binding"/>
    <property type="evidence" value="ECO:0007669"/>
    <property type="project" value="UniProtKB-KW"/>
</dbReference>
<protein>
    <recommendedName>
        <fullName evidence="2">RING-type domain-containing protein</fullName>
    </recommendedName>
</protein>
<evidence type="ECO:0000313" key="3">
    <source>
        <dbReference type="EMBL" id="KAJ8600302.1"/>
    </source>
</evidence>
<dbReference type="Pfam" id="PF13923">
    <property type="entry name" value="zf-C3HC4_2"/>
    <property type="match status" value="1"/>
</dbReference>
<dbReference type="Gene3D" id="3.30.40.10">
    <property type="entry name" value="Zinc/RING finger domain, C3HC4 (zinc finger)"/>
    <property type="match status" value="1"/>
</dbReference>
<organism evidence="3 4">
    <name type="scientific">Chrysophaeum taylorii</name>
    <dbReference type="NCBI Taxonomy" id="2483200"/>
    <lineage>
        <taxon>Eukaryota</taxon>
        <taxon>Sar</taxon>
        <taxon>Stramenopiles</taxon>
        <taxon>Ochrophyta</taxon>
        <taxon>Pelagophyceae</taxon>
        <taxon>Pelagomonadales</taxon>
        <taxon>Pelagomonadaceae</taxon>
        <taxon>Chrysophaeum</taxon>
    </lineage>
</organism>
<evidence type="ECO:0000256" key="1">
    <source>
        <dbReference type="PROSITE-ProRule" id="PRU00175"/>
    </source>
</evidence>
<keyword evidence="1" id="KW-0863">Zinc-finger</keyword>